<comment type="caution">
    <text evidence="13">The sequence shown here is derived from an EMBL/GenBank/DDBJ whole genome shotgun (WGS) entry which is preliminary data.</text>
</comment>
<dbReference type="SUPFAM" id="SSF46689">
    <property type="entry name" value="Homeodomain-like"/>
    <property type="match status" value="1"/>
</dbReference>
<evidence type="ECO:0000256" key="5">
    <source>
        <dbReference type="ARBA" id="ARBA00023125"/>
    </source>
</evidence>
<dbReference type="InterPro" id="IPR017053">
    <property type="entry name" value="Response_reg_B-typ_pln"/>
</dbReference>
<feature type="region of interest" description="Disordered" evidence="10">
    <location>
        <begin position="196"/>
        <end position="247"/>
    </location>
</feature>
<protein>
    <recommendedName>
        <fullName evidence="15">Two-component response regulator</fullName>
    </recommendedName>
</protein>
<comment type="subcellular location">
    <subcellularLocation>
        <location evidence="1">Nucleus</location>
    </subcellularLocation>
</comment>
<keyword evidence="3" id="KW-0902">Two-component regulatory system</keyword>
<feature type="domain" description="HTH myb-type" evidence="12">
    <location>
        <begin position="244"/>
        <end position="303"/>
    </location>
</feature>
<dbReference type="InterPro" id="IPR006447">
    <property type="entry name" value="Myb_dom_plants"/>
</dbReference>
<dbReference type="NCBIfam" id="TIGR01557">
    <property type="entry name" value="myb_SHAQKYF"/>
    <property type="match status" value="1"/>
</dbReference>
<dbReference type="Pfam" id="PF00249">
    <property type="entry name" value="Myb_DNA-binding"/>
    <property type="match status" value="1"/>
</dbReference>
<dbReference type="EMBL" id="JAUUTY010000007">
    <property type="protein sequence ID" value="KAK1612937.1"/>
    <property type="molecule type" value="Genomic_DNA"/>
</dbReference>
<dbReference type="PANTHER" id="PTHR43874:SF189">
    <property type="entry name" value="RESPONSE REGULATORY DOMAIN-CONTAINING PROTEIN"/>
    <property type="match status" value="1"/>
</dbReference>
<feature type="region of interest" description="Disordered" evidence="10">
    <location>
        <begin position="649"/>
        <end position="689"/>
    </location>
</feature>
<reference evidence="13" key="1">
    <citation type="submission" date="2023-07" db="EMBL/GenBank/DDBJ databases">
        <title>A chromosome-level genome assembly of Lolium multiflorum.</title>
        <authorList>
            <person name="Chen Y."/>
            <person name="Copetti D."/>
            <person name="Kolliker R."/>
            <person name="Studer B."/>
        </authorList>
    </citation>
    <scope>NUCLEOTIDE SEQUENCE</scope>
    <source>
        <strain evidence="13">02402/16</strain>
        <tissue evidence="13">Leaf</tissue>
    </source>
</reference>
<dbReference type="AlphaFoldDB" id="A0AAD8R2A4"/>
<dbReference type="FunFam" id="1.10.10.60:FF:000007">
    <property type="entry name" value="Two-component response regulator"/>
    <property type="match status" value="1"/>
</dbReference>
<dbReference type="Gene3D" id="1.10.10.60">
    <property type="entry name" value="Homeodomain-like"/>
    <property type="match status" value="1"/>
</dbReference>
<proteinExistence type="predicted"/>
<evidence type="ECO:0000256" key="1">
    <source>
        <dbReference type="ARBA" id="ARBA00004123"/>
    </source>
</evidence>
<feature type="domain" description="Response regulatory" evidence="11">
    <location>
        <begin position="69"/>
        <end position="185"/>
    </location>
</feature>
<evidence type="ECO:0000313" key="13">
    <source>
        <dbReference type="EMBL" id="KAK1612937.1"/>
    </source>
</evidence>
<dbReference type="SUPFAM" id="SSF52172">
    <property type="entry name" value="CheY-like"/>
    <property type="match status" value="1"/>
</dbReference>
<sequence>MRGGEDEDDLLSVILTKRYVVGVGLWLGPCWWASAGLLRPALEVMASGNRRHGKEPSVVAEENFPDGLRVLAVDDDPVCLRVLAAVLRQCNYKPTIVTDGMTALKMLREEGEDQFDLVITDVHMPNMDGFQLLEIIGLEMDLPVIMLSANGEKATVYKGIKHGACDFIVKPVNIKEIRNIWQHVVRKNHVAVNYSSSHSDDADQRVGQPVIAEGGTKSKKCSKKKRNYRDVSDENRESRSIRTTRKKPRLSWTGELHNRFLEVVNRLGIDRAVPKAILQMMNVHNLSRESVASHLQKYRLYLKRVIDDPTKRNPLGDLFQRRKTSYMDMGHQVVPLPPSSALCSFGSQNLYVGPPSILGPQGLSVHPMNWATSIVGNAGRMPDAGSRHASGPPVGPLEKTSDHPMQDAFPRMHGPARIRSRKSYESVLRGKLLEVSTNVVPSSHPGSSSFPAEMPNDELLEPANQFPVQPPELIGHFSGPMGMAPSGDTQFQNHDGNYSNPWQNVAPSSSVFHMVGAPLIPSSQVNVNLPHINQQLTIFAPSSGEMAMFQNEQQQIQMAGTNINNTTSVGVYSERMTPLFNMASNTAPLEMTNDNFSLMKQMMVNGRSTSSPARNQASNPVAPSAQMVNGGGSISSAFSSHLNNSFEPLTQMVNGGGSSSSALSGHLDNFVGPQTQTLNGGEGASGILPEQDDTAELETPDDQPTYSTSDFLEDLFASMASEDFNPDAILFDEEY</sequence>
<name>A0AAD8R2A4_LOLMU</name>
<evidence type="ECO:0000256" key="9">
    <source>
        <dbReference type="PROSITE-ProRule" id="PRU00169"/>
    </source>
</evidence>
<dbReference type="InterPro" id="IPR009057">
    <property type="entry name" value="Homeodomain-like_sf"/>
</dbReference>
<dbReference type="SMART" id="SM00448">
    <property type="entry name" value="REC"/>
    <property type="match status" value="1"/>
</dbReference>
<dbReference type="Pfam" id="PF00072">
    <property type="entry name" value="Response_reg"/>
    <property type="match status" value="1"/>
</dbReference>
<evidence type="ECO:0000256" key="7">
    <source>
        <dbReference type="ARBA" id="ARBA00023163"/>
    </source>
</evidence>
<dbReference type="PROSITE" id="PS51294">
    <property type="entry name" value="HTH_MYB"/>
    <property type="match status" value="1"/>
</dbReference>
<keyword evidence="8" id="KW-0539">Nucleus</keyword>
<feature type="compositionally biased region" description="Polar residues" evidence="10">
    <location>
        <begin position="606"/>
        <end position="621"/>
    </location>
</feature>
<keyword evidence="2 9" id="KW-0597">Phosphoprotein</keyword>
<accession>A0AAD8R2A4</accession>
<dbReference type="GO" id="GO:0009736">
    <property type="term" value="P:cytokinin-activated signaling pathway"/>
    <property type="evidence" value="ECO:0007669"/>
    <property type="project" value="InterPro"/>
</dbReference>
<dbReference type="Gene3D" id="3.40.50.2300">
    <property type="match status" value="1"/>
</dbReference>
<dbReference type="PROSITE" id="PS50110">
    <property type="entry name" value="RESPONSE_REGULATORY"/>
    <property type="match status" value="1"/>
</dbReference>
<feature type="compositionally biased region" description="Basic residues" evidence="10">
    <location>
        <begin position="217"/>
        <end position="227"/>
    </location>
</feature>
<evidence type="ECO:0000256" key="4">
    <source>
        <dbReference type="ARBA" id="ARBA00023015"/>
    </source>
</evidence>
<dbReference type="InterPro" id="IPR011006">
    <property type="entry name" value="CheY-like_superfamily"/>
</dbReference>
<evidence type="ECO:0000256" key="3">
    <source>
        <dbReference type="ARBA" id="ARBA00023012"/>
    </source>
</evidence>
<gene>
    <name evidence="13" type="ORF">QYE76_036610</name>
</gene>
<evidence type="ECO:0000256" key="6">
    <source>
        <dbReference type="ARBA" id="ARBA00023159"/>
    </source>
</evidence>
<dbReference type="GO" id="GO:0003700">
    <property type="term" value="F:DNA-binding transcription factor activity"/>
    <property type="evidence" value="ECO:0007669"/>
    <property type="project" value="InterPro"/>
</dbReference>
<evidence type="ECO:0000259" key="11">
    <source>
        <dbReference type="PROSITE" id="PS50110"/>
    </source>
</evidence>
<dbReference type="Proteomes" id="UP001231189">
    <property type="component" value="Unassembled WGS sequence"/>
</dbReference>
<dbReference type="InterPro" id="IPR001789">
    <property type="entry name" value="Sig_transdc_resp-reg_receiver"/>
</dbReference>
<dbReference type="PIRSF" id="PIRSF036392">
    <property type="entry name" value="RR_ARR_type-B"/>
    <property type="match status" value="1"/>
</dbReference>
<keyword evidence="7" id="KW-0804">Transcription</keyword>
<keyword evidence="6" id="KW-0010">Activator</keyword>
<evidence type="ECO:0008006" key="15">
    <source>
        <dbReference type="Google" id="ProtNLM"/>
    </source>
</evidence>
<evidence type="ECO:0000256" key="8">
    <source>
        <dbReference type="ARBA" id="ARBA00023242"/>
    </source>
</evidence>
<evidence type="ECO:0000313" key="14">
    <source>
        <dbReference type="Proteomes" id="UP001231189"/>
    </source>
</evidence>
<dbReference type="GO" id="GO:0005634">
    <property type="term" value="C:nucleus"/>
    <property type="evidence" value="ECO:0007669"/>
    <property type="project" value="UniProtKB-SubCell"/>
</dbReference>
<dbReference type="InterPro" id="IPR045279">
    <property type="entry name" value="ARR-like"/>
</dbReference>
<organism evidence="13 14">
    <name type="scientific">Lolium multiflorum</name>
    <name type="common">Italian ryegrass</name>
    <name type="synonym">Lolium perenne subsp. multiflorum</name>
    <dbReference type="NCBI Taxonomy" id="4521"/>
    <lineage>
        <taxon>Eukaryota</taxon>
        <taxon>Viridiplantae</taxon>
        <taxon>Streptophyta</taxon>
        <taxon>Embryophyta</taxon>
        <taxon>Tracheophyta</taxon>
        <taxon>Spermatophyta</taxon>
        <taxon>Magnoliopsida</taxon>
        <taxon>Liliopsida</taxon>
        <taxon>Poales</taxon>
        <taxon>Poaceae</taxon>
        <taxon>BOP clade</taxon>
        <taxon>Pooideae</taxon>
        <taxon>Poodae</taxon>
        <taxon>Poeae</taxon>
        <taxon>Poeae Chloroplast Group 2 (Poeae type)</taxon>
        <taxon>Loliodinae</taxon>
        <taxon>Loliinae</taxon>
        <taxon>Lolium</taxon>
    </lineage>
</organism>
<dbReference type="InterPro" id="IPR001005">
    <property type="entry name" value="SANT/Myb"/>
</dbReference>
<keyword evidence="4" id="KW-0805">Transcription regulation</keyword>
<feature type="region of interest" description="Disordered" evidence="10">
    <location>
        <begin position="381"/>
        <end position="404"/>
    </location>
</feature>
<feature type="modified residue" description="4-aspartylphosphate" evidence="9">
    <location>
        <position position="121"/>
    </location>
</feature>
<dbReference type="GO" id="GO:0003677">
    <property type="term" value="F:DNA binding"/>
    <property type="evidence" value="ECO:0007669"/>
    <property type="project" value="UniProtKB-KW"/>
</dbReference>
<dbReference type="InterPro" id="IPR017930">
    <property type="entry name" value="Myb_dom"/>
</dbReference>
<evidence type="ECO:0000256" key="2">
    <source>
        <dbReference type="ARBA" id="ARBA00022553"/>
    </source>
</evidence>
<feature type="region of interest" description="Disordered" evidence="10">
    <location>
        <begin position="606"/>
        <end position="628"/>
    </location>
</feature>
<evidence type="ECO:0000256" key="10">
    <source>
        <dbReference type="SAM" id="MobiDB-lite"/>
    </source>
</evidence>
<keyword evidence="14" id="KW-1185">Reference proteome</keyword>
<dbReference type="PANTHER" id="PTHR43874">
    <property type="entry name" value="TWO-COMPONENT RESPONSE REGULATOR"/>
    <property type="match status" value="1"/>
</dbReference>
<feature type="compositionally biased region" description="Basic and acidic residues" evidence="10">
    <location>
        <begin position="228"/>
        <end position="240"/>
    </location>
</feature>
<evidence type="ECO:0000259" key="12">
    <source>
        <dbReference type="PROSITE" id="PS51294"/>
    </source>
</evidence>
<dbReference type="CDD" id="cd17584">
    <property type="entry name" value="REC_typeB_ARR-like"/>
    <property type="match status" value="1"/>
</dbReference>
<dbReference type="GO" id="GO:0000160">
    <property type="term" value="P:phosphorelay signal transduction system"/>
    <property type="evidence" value="ECO:0007669"/>
    <property type="project" value="UniProtKB-KW"/>
</dbReference>
<keyword evidence="5" id="KW-0238">DNA-binding</keyword>